<dbReference type="STRING" id="1197325.WEN_01490"/>
<protein>
    <submittedName>
        <fullName evidence="1">Uncharacterized protein</fullName>
    </submittedName>
</protein>
<dbReference type="HOGENOM" id="CLU_1823237_0_0_14"/>
<dbReference type="PATRIC" id="fig|1197325.3.peg.325"/>
<organism evidence="1 2">
    <name type="scientific">Mycoplasma wenyonii (strain Massachusetts)</name>
    <name type="common">Eperythrozoon wenyonii</name>
    <dbReference type="NCBI Taxonomy" id="1197325"/>
    <lineage>
        <taxon>Bacteria</taxon>
        <taxon>Bacillati</taxon>
        <taxon>Mycoplasmatota</taxon>
        <taxon>Mollicutes</taxon>
        <taxon>Mycoplasmataceae</taxon>
        <taxon>Mycoplasma</taxon>
    </lineage>
</organism>
<accession>I6Z688</accession>
<dbReference type="AlphaFoldDB" id="I6Z688"/>
<dbReference type="RefSeq" id="WP_014849803.1">
    <property type="nucleotide sequence ID" value="NC_018149.1"/>
</dbReference>
<reference evidence="1 2" key="1">
    <citation type="journal article" date="2012" name="J. Bacteriol.">
        <title>Complete genome sequence of Mycoplasma wenyonii strain Massachusetts.</title>
        <authorList>
            <person name="Dos Santos A.P."/>
            <person name="Guimaraes A.M."/>
            <person name="do Nascimento N.C."/>
            <person name="Sanmiguel P.J."/>
            <person name="Messick J.B."/>
        </authorList>
    </citation>
    <scope>NUCLEOTIDE SEQUENCE [LARGE SCALE GENOMIC DNA]</scope>
    <source>
        <strain evidence="1 2">Massachusetts</strain>
    </source>
</reference>
<evidence type="ECO:0000313" key="1">
    <source>
        <dbReference type="EMBL" id="AFN65093.1"/>
    </source>
</evidence>
<sequence>MQETFTRVVFLKSQLFNKCSEIVLDIAERYKSLFWITEDTHQKILNFIEEPLDTNPATLVGYKRKEYKRYQKFLTKKHKPSKPLVTPLIPSIFLPKSSTFNYQEIIDYFKGIYDSENN</sequence>
<dbReference type="EMBL" id="CP003703">
    <property type="protein sequence ID" value="AFN65093.1"/>
    <property type="molecule type" value="Genomic_DNA"/>
</dbReference>
<dbReference type="OrthoDB" id="399180at2"/>
<name>I6Z688_MYCWM</name>
<keyword evidence="2" id="KW-1185">Reference proteome</keyword>
<gene>
    <name evidence="1" type="ordered locus">WEN_01490</name>
</gene>
<dbReference type="KEGG" id="mwe:WEN_01490"/>
<dbReference type="Proteomes" id="UP000009005">
    <property type="component" value="Chromosome"/>
</dbReference>
<proteinExistence type="predicted"/>
<evidence type="ECO:0000313" key="2">
    <source>
        <dbReference type="Proteomes" id="UP000009005"/>
    </source>
</evidence>